<sequence length="45" mass="4894">VDFENSSLNHTSAEAIMINELAGYSQNEQSRQSLPESEPVPVSTS</sequence>
<accession>A0ACA9PZG6</accession>
<evidence type="ECO:0000313" key="1">
    <source>
        <dbReference type="EMBL" id="CAG8727274.1"/>
    </source>
</evidence>
<reference evidence="1" key="1">
    <citation type="submission" date="2021-06" db="EMBL/GenBank/DDBJ databases">
        <authorList>
            <person name="Kallberg Y."/>
            <person name="Tangrot J."/>
            <person name="Rosling A."/>
        </authorList>
    </citation>
    <scope>NUCLEOTIDE SEQUENCE</scope>
    <source>
        <strain evidence="1">IL203A</strain>
    </source>
</reference>
<keyword evidence="2" id="KW-1185">Reference proteome</keyword>
<comment type="caution">
    <text evidence="1">The sequence shown here is derived from an EMBL/GenBank/DDBJ whole genome shotgun (WGS) entry which is preliminary data.</text>
</comment>
<gene>
    <name evidence="1" type="ORF">DHETER_LOCUS13214</name>
</gene>
<proteinExistence type="predicted"/>
<evidence type="ECO:0000313" key="2">
    <source>
        <dbReference type="Proteomes" id="UP000789702"/>
    </source>
</evidence>
<organism evidence="1 2">
    <name type="scientific">Dentiscutata heterogama</name>
    <dbReference type="NCBI Taxonomy" id="1316150"/>
    <lineage>
        <taxon>Eukaryota</taxon>
        <taxon>Fungi</taxon>
        <taxon>Fungi incertae sedis</taxon>
        <taxon>Mucoromycota</taxon>
        <taxon>Glomeromycotina</taxon>
        <taxon>Glomeromycetes</taxon>
        <taxon>Diversisporales</taxon>
        <taxon>Gigasporaceae</taxon>
        <taxon>Dentiscutata</taxon>
    </lineage>
</organism>
<dbReference type="Proteomes" id="UP000789702">
    <property type="component" value="Unassembled WGS sequence"/>
</dbReference>
<dbReference type="EMBL" id="CAJVPU010035213">
    <property type="protein sequence ID" value="CAG8727274.1"/>
    <property type="molecule type" value="Genomic_DNA"/>
</dbReference>
<feature type="non-terminal residue" evidence="1">
    <location>
        <position position="1"/>
    </location>
</feature>
<name>A0ACA9PZG6_9GLOM</name>
<protein>
    <submittedName>
        <fullName evidence="1">1887_t:CDS:1</fullName>
    </submittedName>
</protein>